<dbReference type="Gene3D" id="1.10.600.10">
    <property type="entry name" value="Farnesyl Diphosphate Synthase"/>
    <property type="match status" value="2"/>
</dbReference>
<dbReference type="PANTHER" id="PTHR31225:SF9">
    <property type="entry name" value="TERPENE SYNTHASE 10"/>
    <property type="match status" value="1"/>
</dbReference>
<evidence type="ECO:0000256" key="3">
    <source>
        <dbReference type="ARBA" id="ARBA00022842"/>
    </source>
</evidence>
<evidence type="ECO:0000259" key="5">
    <source>
        <dbReference type="Pfam" id="PF01397"/>
    </source>
</evidence>
<dbReference type="GO" id="GO:0010333">
    <property type="term" value="F:terpene synthase activity"/>
    <property type="evidence" value="ECO:0007669"/>
    <property type="project" value="InterPro"/>
</dbReference>
<dbReference type="GO" id="GO:0016102">
    <property type="term" value="P:diterpenoid biosynthetic process"/>
    <property type="evidence" value="ECO:0007669"/>
    <property type="project" value="InterPro"/>
</dbReference>
<dbReference type="SUPFAM" id="SSF48239">
    <property type="entry name" value="Terpenoid cyclases/Protein prenyltransferases"/>
    <property type="match status" value="1"/>
</dbReference>
<gene>
    <name evidence="7" type="ORF">FSB_LOCUS45948</name>
</gene>
<feature type="domain" description="Terpene synthase metal-binding" evidence="6">
    <location>
        <begin position="320"/>
        <end position="357"/>
    </location>
</feature>
<evidence type="ECO:0000313" key="7">
    <source>
        <dbReference type="EMBL" id="SPD18066.1"/>
    </source>
</evidence>
<dbReference type="InterPro" id="IPR008930">
    <property type="entry name" value="Terpenoid_cyclase/PrenylTrfase"/>
</dbReference>
<dbReference type="PANTHER" id="PTHR31225">
    <property type="entry name" value="OS04G0344100 PROTEIN-RELATED"/>
    <property type="match status" value="1"/>
</dbReference>
<dbReference type="Pfam" id="PF03936">
    <property type="entry name" value="Terpene_synth_C"/>
    <property type="match status" value="2"/>
</dbReference>
<reference evidence="7" key="1">
    <citation type="submission" date="2018-02" db="EMBL/GenBank/DDBJ databases">
        <authorList>
            <person name="Cohen D.B."/>
            <person name="Kent A.D."/>
        </authorList>
    </citation>
    <scope>NUCLEOTIDE SEQUENCE</scope>
</reference>
<evidence type="ECO:0008006" key="8">
    <source>
        <dbReference type="Google" id="ProtNLM"/>
    </source>
</evidence>
<feature type="domain" description="Terpene synthase N-terminal" evidence="5">
    <location>
        <begin position="8"/>
        <end position="145"/>
    </location>
</feature>
<dbReference type="InterPro" id="IPR036965">
    <property type="entry name" value="Terpene_synth_N_sf"/>
</dbReference>
<protein>
    <recommendedName>
        <fullName evidence="8">Terpene synthase N-terminal domain-containing protein</fullName>
    </recommendedName>
</protein>
<dbReference type="InterPro" id="IPR008949">
    <property type="entry name" value="Isoprenoid_synthase_dom_sf"/>
</dbReference>
<comment type="cofactor">
    <cofactor evidence="1">
        <name>Mg(2+)</name>
        <dbReference type="ChEBI" id="CHEBI:18420"/>
    </cofactor>
</comment>
<evidence type="ECO:0000256" key="1">
    <source>
        <dbReference type="ARBA" id="ARBA00001946"/>
    </source>
</evidence>
<dbReference type="InterPro" id="IPR044814">
    <property type="entry name" value="Terpene_cyclase_plant_C1"/>
</dbReference>
<keyword evidence="4" id="KW-0456">Lyase</keyword>
<feature type="domain" description="Terpene synthase metal-binding" evidence="6">
    <location>
        <begin position="202"/>
        <end position="319"/>
    </location>
</feature>
<dbReference type="InterPro" id="IPR001906">
    <property type="entry name" value="Terpene_synth_N"/>
</dbReference>
<sequence>MMLDRVVDPVNQLELIDILQRLGLSYHFDDEIKKLLKSIYDNISNDDTWDKDVLYVAALKFRLLRQHGYYLSQEVFSSFKDELGNFKAHLCEDTKGMLYLYEASYLLVEGENILEHARDFTSKHLEEFAKRNKNQYLAILVGHSLELPLHWRLPRLEARWFIDIYERSEDMNPTLVELAKLDFNMVQATHQEDLRDVLKWWKSTGLGEKSNFARDRVIECFLWCVGMKYEPQFGYFRRMCTRICVIITIIDDVYDVYGTLDELELFTDVIERWEINTMELLPDYMKICFQVLDNTINEMALDTFKEQEFHISSYLKKVYELKRGDVPKSIQCYMHETGASEEDACEYIQSLIGITWQKMNKDRAVKSPYSETFIEIVMNLARTAQSFYRHGDEFGTPNHETKDRIVSLLIQPFPICM</sequence>
<dbReference type="FunFam" id="1.50.10.130:FF:000001">
    <property type="entry name" value="Isoprene synthase, chloroplastic"/>
    <property type="match status" value="1"/>
</dbReference>
<dbReference type="GO" id="GO:0000287">
    <property type="term" value="F:magnesium ion binding"/>
    <property type="evidence" value="ECO:0007669"/>
    <property type="project" value="InterPro"/>
</dbReference>
<dbReference type="InterPro" id="IPR050148">
    <property type="entry name" value="Terpene_synthase-like"/>
</dbReference>
<keyword evidence="3" id="KW-0460">Magnesium</keyword>
<evidence type="ECO:0000259" key="6">
    <source>
        <dbReference type="Pfam" id="PF03936"/>
    </source>
</evidence>
<dbReference type="CDD" id="cd00684">
    <property type="entry name" value="Terpene_cyclase_plant_C1"/>
    <property type="match status" value="1"/>
</dbReference>
<evidence type="ECO:0000256" key="4">
    <source>
        <dbReference type="ARBA" id="ARBA00023239"/>
    </source>
</evidence>
<dbReference type="SUPFAM" id="SSF48576">
    <property type="entry name" value="Terpenoid synthases"/>
    <property type="match status" value="1"/>
</dbReference>
<dbReference type="EMBL" id="OIVN01004557">
    <property type="protein sequence ID" value="SPD18066.1"/>
    <property type="molecule type" value="Genomic_DNA"/>
</dbReference>
<name>A0A2N9HVU4_FAGSY</name>
<dbReference type="Gene3D" id="1.50.10.130">
    <property type="entry name" value="Terpene synthase, N-terminal domain"/>
    <property type="match status" value="1"/>
</dbReference>
<keyword evidence="2" id="KW-0479">Metal-binding</keyword>
<proteinExistence type="predicted"/>
<evidence type="ECO:0000256" key="2">
    <source>
        <dbReference type="ARBA" id="ARBA00022723"/>
    </source>
</evidence>
<organism evidence="7">
    <name type="scientific">Fagus sylvatica</name>
    <name type="common">Beechnut</name>
    <dbReference type="NCBI Taxonomy" id="28930"/>
    <lineage>
        <taxon>Eukaryota</taxon>
        <taxon>Viridiplantae</taxon>
        <taxon>Streptophyta</taxon>
        <taxon>Embryophyta</taxon>
        <taxon>Tracheophyta</taxon>
        <taxon>Spermatophyta</taxon>
        <taxon>Magnoliopsida</taxon>
        <taxon>eudicotyledons</taxon>
        <taxon>Gunneridae</taxon>
        <taxon>Pentapetalae</taxon>
        <taxon>rosids</taxon>
        <taxon>fabids</taxon>
        <taxon>Fagales</taxon>
        <taxon>Fagaceae</taxon>
        <taxon>Fagus</taxon>
    </lineage>
</organism>
<accession>A0A2N9HVU4</accession>
<dbReference type="InterPro" id="IPR005630">
    <property type="entry name" value="Terpene_synthase_metal-bd"/>
</dbReference>
<dbReference type="Pfam" id="PF01397">
    <property type="entry name" value="Terpene_synth"/>
    <property type="match status" value="1"/>
</dbReference>
<dbReference type="AlphaFoldDB" id="A0A2N9HVU4"/>